<gene>
    <name evidence="1" type="ORF">GCM10007094_23870</name>
</gene>
<proteinExistence type="predicted"/>
<dbReference type="EMBL" id="BMXE01000004">
    <property type="protein sequence ID" value="GHB34060.1"/>
    <property type="molecule type" value="Genomic_DNA"/>
</dbReference>
<comment type="caution">
    <text evidence="1">The sequence shown here is derived from an EMBL/GenBank/DDBJ whole genome shotgun (WGS) entry which is preliminary data.</text>
</comment>
<dbReference type="Proteomes" id="UP000637980">
    <property type="component" value="Unassembled WGS sequence"/>
</dbReference>
<sequence length="256" mass="28808">MSLERIFLRLATVAALTNFYQDPYPTVAEGRVFDSKVVPNDDLFGSLKDEIKEFKPVCVVYTDYDKDLLNHHTVRPSDERIMTVTLELFCATLDQDEVDGEDAVSLVYPGTDSELEILLDVFEHQVFESLFLGTNSASEYVKFAVRALKNVVSRRGATFEGGQKLAARQVTLEIATGRLTPNRKLPIQLSKFLDELATLDQHAHQIPKLRALYERNGTELENKHGWLGYTDAVSKALGAEQFGTLTIPLINWIDAR</sequence>
<evidence type="ECO:0000313" key="1">
    <source>
        <dbReference type="EMBL" id="GHB34060.1"/>
    </source>
</evidence>
<name>A0ABQ3ED84_9HYPH</name>
<keyword evidence="2" id="KW-1185">Reference proteome</keyword>
<protein>
    <submittedName>
        <fullName evidence="1">Uncharacterized protein</fullName>
    </submittedName>
</protein>
<accession>A0ABQ3ED84</accession>
<reference evidence="2" key="1">
    <citation type="journal article" date="2019" name="Int. J. Syst. Evol. Microbiol.">
        <title>The Global Catalogue of Microorganisms (GCM) 10K type strain sequencing project: providing services to taxonomists for standard genome sequencing and annotation.</title>
        <authorList>
            <consortium name="The Broad Institute Genomics Platform"/>
            <consortium name="The Broad Institute Genome Sequencing Center for Infectious Disease"/>
            <person name="Wu L."/>
            <person name="Ma J."/>
        </authorList>
    </citation>
    <scope>NUCLEOTIDE SEQUENCE [LARGE SCALE GENOMIC DNA]</scope>
    <source>
        <strain evidence="2">KCTC 12861</strain>
    </source>
</reference>
<dbReference type="RefSeq" id="WP_189437030.1">
    <property type="nucleotide sequence ID" value="NZ_BMXE01000004.1"/>
</dbReference>
<evidence type="ECO:0000313" key="2">
    <source>
        <dbReference type="Proteomes" id="UP000637980"/>
    </source>
</evidence>
<organism evidence="1 2">
    <name type="scientific">Pseudovibrio japonicus</name>
    <dbReference type="NCBI Taxonomy" id="366534"/>
    <lineage>
        <taxon>Bacteria</taxon>
        <taxon>Pseudomonadati</taxon>
        <taxon>Pseudomonadota</taxon>
        <taxon>Alphaproteobacteria</taxon>
        <taxon>Hyphomicrobiales</taxon>
        <taxon>Stappiaceae</taxon>
        <taxon>Pseudovibrio</taxon>
    </lineage>
</organism>